<dbReference type="Proteomes" id="UP001175271">
    <property type="component" value="Unassembled WGS sequence"/>
</dbReference>
<keyword evidence="5" id="KW-0539">Nucleus</keyword>
<name>A0AA39LLZ2_9BILA</name>
<dbReference type="SUPFAM" id="SSF53098">
    <property type="entry name" value="Ribonuclease H-like"/>
    <property type="match status" value="1"/>
</dbReference>
<accession>A0AA39LLZ2</accession>
<gene>
    <name evidence="8" type="ORF">QR680_016066</name>
</gene>
<keyword evidence="3" id="KW-0863">Zinc-finger</keyword>
<proteinExistence type="predicted"/>
<organism evidence="8 9">
    <name type="scientific">Steinernema hermaphroditum</name>
    <dbReference type="NCBI Taxonomy" id="289476"/>
    <lineage>
        <taxon>Eukaryota</taxon>
        <taxon>Metazoa</taxon>
        <taxon>Ecdysozoa</taxon>
        <taxon>Nematoda</taxon>
        <taxon>Chromadorea</taxon>
        <taxon>Rhabditida</taxon>
        <taxon>Tylenchina</taxon>
        <taxon>Panagrolaimomorpha</taxon>
        <taxon>Strongyloidoidea</taxon>
        <taxon>Steinernematidae</taxon>
        <taxon>Steinernema</taxon>
    </lineage>
</organism>
<feature type="compositionally biased region" description="Basic and acidic residues" evidence="7">
    <location>
        <begin position="360"/>
        <end position="372"/>
    </location>
</feature>
<dbReference type="GO" id="GO:0008270">
    <property type="term" value="F:zinc ion binding"/>
    <property type="evidence" value="ECO:0007669"/>
    <property type="project" value="UniProtKB-KW"/>
</dbReference>
<evidence type="ECO:0000256" key="7">
    <source>
        <dbReference type="SAM" id="MobiDB-lite"/>
    </source>
</evidence>
<evidence type="ECO:0000313" key="9">
    <source>
        <dbReference type="Proteomes" id="UP001175271"/>
    </source>
</evidence>
<feature type="compositionally biased region" description="Basic and acidic residues" evidence="7">
    <location>
        <begin position="601"/>
        <end position="612"/>
    </location>
</feature>
<evidence type="ECO:0000256" key="2">
    <source>
        <dbReference type="ARBA" id="ARBA00022723"/>
    </source>
</evidence>
<feature type="region of interest" description="Disordered" evidence="7">
    <location>
        <begin position="360"/>
        <end position="379"/>
    </location>
</feature>
<protein>
    <submittedName>
        <fullName evidence="8">Uncharacterized protein</fullName>
    </submittedName>
</protein>
<feature type="coiled-coil region" evidence="6">
    <location>
        <begin position="4"/>
        <end position="64"/>
    </location>
</feature>
<comment type="caution">
    <text evidence="8">The sequence shown here is derived from an EMBL/GenBank/DDBJ whole genome shotgun (WGS) entry which is preliminary data.</text>
</comment>
<feature type="compositionally biased region" description="Polar residues" evidence="7">
    <location>
        <begin position="552"/>
        <end position="564"/>
    </location>
</feature>
<keyword evidence="2" id="KW-0479">Metal-binding</keyword>
<dbReference type="InterPro" id="IPR012337">
    <property type="entry name" value="RNaseH-like_sf"/>
</dbReference>
<evidence type="ECO:0000256" key="6">
    <source>
        <dbReference type="SAM" id="Coils"/>
    </source>
</evidence>
<dbReference type="PANTHER" id="PTHR46481:SF10">
    <property type="entry name" value="ZINC FINGER BED DOMAIN-CONTAINING PROTEIN 39"/>
    <property type="match status" value="1"/>
</dbReference>
<keyword evidence="4" id="KW-0862">Zinc</keyword>
<keyword evidence="6" id="KW-0175">Coiled coil</keyword>
<keyword evidence="9" id="KW-1185">Reference proteome</keyword>
<comment type="subcellular location">
    <subcellularLocation>
        <location evidence="1">Nucleus</location>
    </subcellularLocation>
</comment>
<reference evidence="8" key="1">
    <citation type="submission" date="2023-06" db="EMBL/GenBank/DDBJ databases">
        <title>Genomic analysis of the entomopathogenic nematode Steinernema hermaphroditum.</title>
        <authorList>
            <person name="Schwarz E.M."/>
            <person name="Heppert J.K."/>
            <person name="Baniya A."/>
            <person name="Schwartz H.T."/>
            <person name="Tan C.-H."/>
            <person name="Antoshechkin I."/>
            <person name="Sternberg P.W."/>
            <person name="Goodrich-Blair H."/>
            <person name="Dillman A.R."/>
        </authorList>
    </citation>
    <scope>NUCLEOTIDE SEQUENCE</scope>
    <source>
        <strain evidence="8">PS9179</strain>
        <tissue evidence="8">Whole animal</tissue>
    </source>
</reference>
<dbReference type="AlphaFoldDB" id="A0AA39LLZ2"/>
<feature type="region of interest" description="Disordered" evidence="7">
    <location>
        <begin position="542"/>
        <end position="620"/>
    </location>
</feature>
<evidence type="ECO:0000313" key="8">
    <source>
        <dbReference type="EMBL" id="KAK0401959.1"/>
    </source>
</evidence>
<dbReference type="EMBL" id="JAUCMV010000004">
    <property type="protein sequence ID" value="KAK0401959.1"/>
    <property type="molecule type" value="Genomic_DNA"/>
</dbReference>
<dbReference type="PANTHER" id="PTHR46481">
    <property type="entry name" value="ZINC FINGER BED DOMAIN-CONTAINING PROTEIN 4"/>
    <property type="match status" value="1"/>
</dbReference>
<dbReference type="InterPro" id="IPR052035">
    <property type="entry name" value="ZnF_BED_domain_contain"/>
</dbReference>
<evidence type="ECO:0000256" key="3">
    <source>
        <dbReference type="ARBA" id="ARBA00022771"/>
    </source>
</evidence>
<evidence type="ECO:0000256" key="4">
    <source>
        <dbReference type="ARBA" id="ARBA00022833"/>
    </source>
</evidence>
<sequence>MLNVATLQRSMSSAMARIERFKEQMPGWKNHGAQQHVENLETAIKRMNAVSKELKTDIAEAKSEIAAGDSTDDVKWKELQEEAVDVLMMVKEFIEELENSMDDIPEFLGSERADRCHLIVRDAASVMKKTVRLSGLRSIDCFAHQLQLAVYSGLRKAVMIDFDGVLEKIKKFIRKLRKSGVERQEFIALQQLEEIPPRWLKKGIEVRWNSLHDMIERFLENKAVIDIFCMDKSSFPKIAPAEYLIMQKMVDSLQPIKKATVMLQGRNVTISSVIPTIFVLRRALNDCGTEVSTAILLNLEERVEGIEENADYVVATLLDPKFKADFIEEPQQVASRELLKTKAEKMLAVVLAETTKRMREDNANAHDEHNEEMPTATGGEDGLDYDEEGLFDVANGIKKSETEKRPVGPMMIAATALWKSMEQNNKIKNCLQHRETLRRLSSNLEHMEYTFVILDPNRHPIGRFMNNLEENRREMEKAFKNIEEADGKLPNVDELTADAKLLANGTSTYPWTTSDKETYKKQYLERIKVVEQGVKMMLSARHNGKLGAPGSCYTSASPSNSKGSIYNRLSLVNTRKPDHRAPKRHSMESSTCDQPSPPKIAPKEDRKEEVKPSTKAGPEAIERMKTALHQAKKDKKRIDAKRITDFEEARNGAATNARRPAEACMFCGGPHFTNRCFVYETFEERRLTCIKKGWSTSCLAKEHCGRCHLGHVCKACNRWGHHTAMCRFYQDVEKLIVDLEKELEEDGSSEQ</sequence>
<evidence type="ECO:0000256" key="1">
    <source>
        <dbReference type="ARBA" id="ARBA00004123"/>
    </source>
</evidence>
<evidence type="ECO:0000256" key="5">
    <source>
        <dbReference type="ARBA" id="ARBA00023242"/>
    </source>
</evidence>
<dbReference type="GO" id="GO:0005634">
    <property type="term" value="C:nucleus"/>
    <property type="evidence" value="ECO:0007669"/>
    <property type="project" value="UniProtKB-SubCell"/>
</dbReference>